<proteinExistence type="predicted"/>
<dbReference type="AlphaFoldDB" id="A0A8D8UZ38"/>
<organism evidence="1">
    <name type="scientific">Cacopsylla melanoneura</name>
    <dbReference type="NCBI Taxonomy" id="428564"/>
    <lineage>
        <taxon>Eukaryota</taxon>
        <taxon>Metazoa</taxon>
        <taxon>Ecdysozoa</taxon>
        <taxon>Arthropoda</taxon>
        <taxon>Hexapoda</taxon>
        <taxon>Insecta</taxon>
        <taxon>Pterygota</taxon>
        <taxon>Neoptera</taxon>
        <taxon>Paraneoptera</taxon>
        <taxon>Hemiptera</taxon>
        <taxon>Sternorrhyncha</taxon>
        <taxon>Psylloidea</taxon>
        <taxon>Psyllidae</taxon>
        <taxon>Psyllinae</taxon>
        <taxon>Cacopsylla</taxon>
    </lineage>
</organism>
<evidence type="ECO:0000313" key="1">
    <source>
        <dbReference type="EMBL" id="CAG6714803.1"/>
    </source>
</evidence>
<dbReference type="EMBL" id="HBUF01352251">
    <property type="protein sequence ID" value="CAG6714797.1"/>
    <property type="molecule type" value="Transcribed_RNA"/>
</dbReference>
<dbReference type="EMBL" id="HBUF01352252">
    <property type="protein sequence ID" value="CAG6714800.1"/>
    <property type="molecule type" value="Transcribed_RNA"/>
</dbReference>
<name>A0A8D8UZ38_9HEMI</name>
<protein>
    <submittedName>
        <fullName evidence="1">Uncharacterized protein</fullName>
    </submittedName>
</protein>
<dbReference type="EMBL" id="HBUF01352253">
    <property type="protein sequence ID" value="CAG6714803.1"/>
    <property type="molecule type" value="Transcribed_RNA"/>
</dbReference>
<sequence>MTFPISLVSRPDLATLVASYTITERPLVSWMPGKCIPDISRCSGISDIEVGCLNSSSFLAPMILLSLSGIDSSSLSMCGIDSWDCDMILVCFSVRFGPSHSHLA</sequence>
<accession>A0A8D8UZ38</accession>
<reference evidence="1" key="1">
    <citation type="submission" date="2021-05" db="EMBL/GenBank/DDBJ databases">
        <authorList>
            <person name="Alioto T."/>
            <person name="Alioto T."/>
            <person name="Gomez Garrido J."/>
        </authorList>
    </citation>
    <scope>NUCLEOTIDE SEQUENCE</scope>
</reference>